<dbReference type="AlphaFoldDB" id="A0A370QLS5"/>
<proteinExistence type="predicted"/>
<dbReference type="PANTHER" id="PTHR30121">
    <property type="entry name" value="UNCHARACTERIZED PROTEIN YJGR-RELATED"/>
    <property type="match status" value="1"/>
</dbReference>
<reference evidence="3 4" key="1">
    <citation type="submission" date="2018-07" db="EMBL/GenBank/DDBJ databases">
        <title>Genomic Encyclopedia of Type Strains, Phase IV (KMG-IV): sequencing the most valuable type-strain genomes for metagenomic binning, comparative biology and taxonomic classification.</title>
        <authorList>
            <person name="Goeker M."/>
        </authorList>
    </citation>
    <scope>NUCLEOTIDE SEQUENCE [LARGE SCALE GENOMIC DNA]</scope>
    <source>
        <strain evidence="3 4">DSM 101478</strain>
    </source>
</reference>
<feature type="compositionally biased region" description="Basic residues" evidence="1">
    <location>
        <begin position="476"/>
        <end position="494"/>
    </location>
</feature>
<accession>A0A370QLS5</accession>
<evidence type="ECO:0000256" key="1">
    <source>
        <dbReference type="SAM" id="MobiDB-lite"/>
    </source>
</evidence>
<feature type="domain" description="Helicase HerA-like C-terminal" evidence="2">
    <location>
        <begin position="45"/>
        <end position="514"/>
    </location>
</feature>
<gene>
    <name evidence="3" type="ORF">C8D94_1011223</name>
</gene>
<dbReference type="InterPro" id="IPR033186">
    <property type="entry name" value="HerA_C"/>
</dbReference>
<dbReference type="CDD" id="cd01983">
    <property type="entry name" value="SIMIBI"/>
    <property type="match status" value="1"/>
</dbReference>
<dbReference type="SUPFAM" id="SSF52540">
    <property type="entry name" value="P-loop containing nucleoside triphosphate hydrolases"/>
    <property type="match status" value="1"/>
</dbReference>
<keyword evidence="4" id="KW-1185">Reference proteome</keyword>
<dbReference type="Pfam" id="PF05872">
    <property type="entry name" value="HerA_C"/>
    <property type="match status" value="1"/>
</dbReference>
<dbReference type="Gene3D" id="3.40.50.300">
    <property type="entry name" value="P-loop containing nucleotide triphosphate hydrolases"/>
    <property type="match status" value="2"/>
</dbReference>
<organism evidence="3 4">
    <name type="scientific">Marinirhabdus gelatinilytica</name>
    <dbReference type="NCBI Taxonomy" id="1703343"/>
    <lineage>
        <taxon>Bacteria</taxon>
        <taxon>Pseudomonadati</taxon>
        <taxon>Bacteroidota</taxon>
        <taxon>Flavobacteriia</taxon>
        <taxon>Flavobacteriales</taxon>
        <taxon>Flavobacteriaceae</taxon>
    </lineage>
</organism>
<feature type="compositionally biased region" description="Basic and acidic residues" evidence="1">
    <location>
        <begin position="466"/>
        <end position="475"/>
    </location>
</feature>
<comment type="caution">
    <text evidence="3">The sequence shown here is derived from an EMBL/GenBank/DDBJ whole genome shotgun (WGS) entry which is preliminary data.</text>
</comment>
<protein>
    <recommendedName>
        <fullName evidence="2">Helicase HerA-like C-terminal domain-containing protein</fullName>
    </recommendedName>
</protein>
<name>A0A370QLS5_9FLAO</name>
<dbReference type="EMBL" id="QRAO01000001">
    <property type="protein sequence ID" value="RDK89337.1"/>
    <property type="molecule type" value="Genomic_DNA"/>
</dbReference>
<dbReference type="Proteomes" id="UP000255317">
    <property type="component" value="Unassembled WGS sequence"/>
</dbReference>
<feature type="region of interest" description="Disordered" evidence="1">
    <location>
        <begin position="466"/>
        <end position="500"/>
    </location>
</feature>
<dbReference type="InterPro" id="IPR027417">
    <property type="entry name" value="P-loop_NTPase"/>
</dbReference>
<evidence type="ECO:0000313" key="4">
    <source>
        <dbReference type="Proteomes" id="UP000255317"/>
    </source>
</evidence>
<dbReference type="InterPro" id="IPR051162">
    <property type="entry name" value="T4SS_component"/>
</dbReference>
<evidence type="ECO:0000259" key="2">
    <source>
        <dbReference type="Pfam" id="PF05872"/>
    </source>
</evidence>
<sequence>MRIFMPNFNRMADTQKFFDHITQGYTTKGDSITLGAAMLDGETITNALVKVPLKTMNRHGLIAGATGTGKTKTLQVLAENLSEKGVPVLLMDMKGDLSGIAQPSPGHPKIDERHEKIGIPFNAQKFPVEVLSLSEQAGVRLRATVSEFGPVLISRILNVSETQAGIISVLFKYCDDNKLPLLDLKDFKKILQYATGEGKDEITKHYGRISPASTGAILRKIVALEQQGGDMFFGEKSFDTDDLLRVDENGMGYINIVRLTDIQDRPKLFSTFMLCLLAEVYSTFPEQGDSGRPELVIFIDEAHLIFKEANDALLDQIESIVKLIRSKGVGLYFVTQNPTDVPDAVLSQLGLKIQHALRAFTAKDRKAIKLTAENYPISEYYKTDEVLTSLGIGEALVSVLNEKGIPTPLAATMLRAPMSRMDVLSDEELKDLLDDSKLIPVYNEEIDRESAYELLNEKIETANKEEAKAKAEKEKKAAKRSTSRRSSSSRRRSSSKGALEKVLTSPTVIRSVLGILTKLIK</sequence>
<evidence type="ECO:0000313" key="3">
    <source>
        <dbReference type="EMBL" id="RDK89337.1"/>
    </source>
</evidence>
<dbReference type="PANTHER" id="PTHR30121:SF6">
    <property type="entry name" value="SLR6007 PROTEIN"/>
    <property type="match status" value="1"/>
</dbReference>